<keyword evidence="3" id="KW-1185">Reference proteome</keyword>
<evidence type="ECO:0000313" key="3">
    <source>
        <dbReference type="Proteomes" id="UP000326950"/>
    </source>
</evidence>
<dbReference type="AlphaFoldDB" id="A0A5N6VCQ7"/>
<organism evidence="2 3">
    <name type="scientific">Aspergillus tamarii</name>
    <dbReference type="NCBI Taxonomy" id="41984"/>
    <lineage>
        <taxon>Eukaryota</taxon>
        <taxon>Fungi</taxon>
        <taxon>Dikarya</taxon>
        <taxon>Ascomycota</taxon>
        <taxon>Pezizomycotina</taxon>
        <taxon>Eurotiomycetes</taxon>
        <taxon>Eurotiomycetidae</taxon>
        <taxon>Eurotiales</taxon>
        <taxon>Aspergillaceae</taxon>
        <taxon>Aspergillus</taxon>
        <taxon>Aspergillus subgen. Circumdati</taxon>
    </lineage>
</organism>
<dbReference type="EMBL" id="ML738585">
    <property type="protein sequence ID" value="KAE8168460.1"/>
    <property type="molecule type" value="Genomic_DNA"/>
</dbReference>
<evidence type="ECO:0000256" key="1">
    <source>
        <dbReference type="SAM" id="SignalP"/>
    </source>
</evidence>
<dbReference type="OrthoDB" id="4484854at2759"/>
<gene>
    <name evidence="2" type="ORF">BDV40DRAFT_250953</name>
</gene>
<protein>
    <submittedName>
        <fullName evidence="2">Uncharacterized protein</fullName>
    </submittedName>
</protein>
<dbReference type="Proteomes" id="UP000326950">
    <property type="component" value="Unassembled WGS sequence"/>
</dbReference>
<name>A0A5N6VCQ7_ASPTM</name>
<reference evidence="2 3" key="1">
    <citation type="submission" date="2019-04" db="EMBL/GenBank/DDBJ databases">
        <title>Friends and foes A comparative genomics study of 23 Aspergillus species from section Flavi.</title>
        <authorList>
            <consortium name="DOE Joint Genome Institute"/>
            <person name="Kjaerbolling I."/>
            <person name="Vesth T."/>
            <person name="Frisvad J.C."/>
            <person name="Nybo J.L."/>
            <person name="Theobald S."/>
            <person name="Kildgaard S."/>
            <person name="Isbrandt T."/>
            <person name="Kuo A."/>
            <person name="Sato A."/>
            <person name="Lyhne E.K."/>
            <person name="Kogle M.E."/>
            <person name="Wiebenga A."/>
            <person name="Kun R.S."/>
            <person name="Lubbers R.J."/>
            <person name="Makela M.R."/>
            <person name="Barry K."/>
            <person name="Chovatia M."/>
            <person name="Clum A."/>
            <person name="Daum C."/>
            <person name="Haridas S."/>
            <person name="He G."/>
            <person name="LaButti K."/>
            <person name="Lipzen A."/>
            <person name="Mondo S."/>
            <person name="Riley R."/>
            <person name="Salamov A."/>
            <person name="Simmons B.A."/>
            <person name="Magnuson J.K."/>
            <person name="Henrissat B."/>
            <person name="Mortensen U.H."/>
            <person name="Larsen T.O."/>
            <person name="Devries R.P."/>
            <person name="Grigoriev I.V."/>
            <person name="Machida M."/>
            <person name="Baker S.E."/>
            <person name="Andersen M.R."/>
        </authorList>
    </citation>
    <scope>NUCLEOTIDE SEQUENCE [LARGE SCALE GENOMIC DNA]</scope>
    <source>
        <strain evidence="2 3">CBS 117626</strain>
    </source>
</reference>
<feature type="signal peptide" evidence="1">
    <location>
        <begin position="1"/>
        <end position="18"/>
    </location>
</feature>
<accession>A0A5N6VCQ7</accession>
<evidence type="ECO:0000313" key="2">
    <source>
        <dbReference type="EMBL" id="KAE8168460.1"/>
    </source>
</evidence>
<keyword evidence="1" id="KW-0732">Signal</keyword>
<proteinExistence type="predicted"/>
<sequence length="85" mass="9284">MNIKTILALCAMASLAAAAPAEDLEKRDDCTNKNRFCCEIFFPVNILFIRAVGYNCKAKNGPCSTGKTERCCASNLPLVSLFFSK</sequence>
<feature type="chain" id="PRO_5024848687" evidence="1">
    <location>
        <begin position="19"/>
        <end position="85"/>
    </location>
</feature>